<comment type="caution">
    <text evidence="2">The sequence shown here is derived from an EMBL/GenBank/DDBJ whole genome shotgun (WGS) entry which is preliminary data.</text>
</comment>
<name>G5JH45_9STAP</name>
<proteinExistence type="predicted"/>
<dbReference type="EMBL" id="AEUN01000307">
    <property type="protein sequence ID" value="EHJ08393.1"/>
    <property type="molecule type" value="Genomic_DNA"/>
</dbReference>
<evidence type="ECO:0000313" key="2">
    <source>
        <dbReference type="EMBL" id="EHJ08393.1"/>
    </source>
</evidence>
<evidence type="ECO:0000313" key="3">
    <source>
        <dbReference type="Proteomes" id="UP000005413"/>
    </source>
</evidence>
<dbReference type="AlphaFoldDB" id="G5JH45"/>
<accession>G5JH45</accession>
<dbReference type="PATRIC" id="fig|911238.3.peg.632"/>
<sequence>MSDEMATYWFNYLYERGLIHEVLREEGIIAPLEKDGDKKTASEKRGEKNE</sequence>
<dbReference type="Proteomes" id="UP000005413">
    <property type="component" value="Unassembled WGS sequence"/>
</dbReference>
<keyword evidence="3" id="KW-1185">Reference proteome</keyword>
<protein>
    <submittedName>
        <fullName evidence="2">Uncharacterized protein</fullName>
    </submittedName>
</protein>
<evidence type="ECO:0000256" key="1">
    <source>
        <dbReference type="SAM" id="MobiDB-lite"/>
    </source>
</evidence>
<feature type="region of interest" description="Disordered" evidence="1">
    <location>
        <begin position="30"/>
        <end position="50"/>
    </location>
</feature>
<dbReference type="RefSeq" id="WP_002462596.1">
    <property type="nucleotide sequence ID" value="NZ_AEUN01000307.1"/>
</dbReference>
<reference evidence="2 3" key="1">
    <citation type="journal article" date="2012" name="BMC Genomics">
        <title>Comparative genomic analysis of the genus Staphylococcus including Staphylococcus aureus and its newly described sister species Staphylococcus simiae.</title>
        <authorList>
            <person name="Suzuki H."/>
            <person name="Lefebure T."/>
            <person name="Pavinski Bitar P."/>
            <person name="Stanhope M.J."/>
        </authorList>
    </citation>
    <scope>NUCLEOTIDE SEQUENCE [LARGE SCALE GENOMIC DNA]</scope>
    <source>
        <strain evidence="2 3">CCM 7213</strain>
    </source>
</reference>
<gene>
    <name evidence="2" type="ORF">SS7213T_03870</name>
</gene>
<organism evidence="2 3">
    <name type="scientific">Staphylococcus simiae CCM 7213 = CCUG 51256</name>
    <dbReference type="NCBI Taxonomy" id="911238"/>
    <lineage>
        <taxon>Bacteria</taxon>
        <taxon>Bacillati</taxon>
        <taxon>Bacillota</taxon>
        <taxon>Bacilli</taxon>
        <taxon>Bacillales</taxon>
        <taxon>Staphylococcaceae</taxon>
        <taxon>Staphylococcus</taxon>
    </lineage>
</organism>